<reference evidence="2" key="1">
    <citation type="submission" date="2010-06" db="EMBL/GenBank/DDBJ databases">
        <title>Sequencing of CJIE1 prophage homologs reveals variable gene carriage.</title>
        <authorList>
            <person name="Clark C.G."/>
        </authorList>
    </citation>
    <scope>NUCLEOTIDE SEQUENCE</scope>
    <source>
        <strain evidence="2">00-3477</strain>
    </source>
</reference>
<dbReference type="EMBL" id="HM543163">
    <property type="protein sequence ID" value="ADW85677.1"/>
    <property type="molecule type" value="Genomic_DNA"/>
</dbReference>
<accession>E9L3B9</accession>
<feature type="transmembrane region" description="Helical" evidence="1">
    <location>
        <begin position="76"/>
        <end position="98"/>
    </location>
</feature>
<sequence length="106" mass="11724">MSFACAFLKASLSFFGCEICILYIFSPLPTFMLFIFASFISCHSAITALYSFLALSEISNEIHSFKAISNKGKFSFLLVILAALSPILPSFGVMIKVFSFTQQIKP</sequence>
<keyword evidence="1" id="KW-0812">Transmembrane</keyword>
<keyword evidence="1" id="KW-0472">Membrane</keyword>
<organism evidence="2">
    <name type="scientific">Campylobacter jejuni</name>
    <dbReference type="NCBI Taxonomy" id="197"/>
    <lineage>
        <taxon>Bacteria</taxon>
        <taxon>Pseudomonadati</taxon>
        <taxon>Campylobacterota</taxon>
        <taxon>Epsilonproteobacteria</taxon>
        <taxon>Campylobacterales</taxon>
        <taxon>Campylobacteraceae</taxon>
        <taxon>Campylobacter</taxon>
    </lineage>
</organism>
<proteinExistence type="predicted"/>
<keyword evidence="1" id="KW-1133">Transmembrane helix</keyword>
<feature type="transmembrane region" description="Helical" evidence="1">
    <location>
        <begin position="7"/>
        <end position="25"/>
    </location>
</feature>
<dbReference type="AlphaFoldDB" id="E9L3B9"/>
<evidence type="ECO:0000256" key="1">
    <source>
        <dbReference type="SAM" id="Phobius"/>
    </source>
</evidence>
<protein>
    <submittedName>
        <fullName evidence="2">Uncharacterized protein</fullName>
    </submittedName>
</protein>
<feature type="transmembrane region" description="Helical" evidence="1">
    <location>
        <begin position="31"/>
        <end position="55"/>
    </location>
</feature>
<name>E9L3B9_CAMJU</name>
<evidence type="ECO:0000313" key="2">
    <source>
        <dbReference type="EMBL" id="ADW85677.1"/>
    </source>
</evidence>